<dbReference type="PANTHER" id="PTHR42953">
    <property type="entry name" value="HIGH-AFFINITY ZINC UPTAKE SYSTEM PROTEIN ZNUA-RELATED"/>
    <property type="match status" value="1"/>
</dbReference>
<dbReference type="PROSITE" id="PS51257">
    <property type="entry name" value="PROKAR_LIPOPROTEIN"/>
    <property type="match status" value="1"/>
</dbReference>
<accession>A0A0E3WTK2</accession>
<dbReference type="HOGENOM" id="CLU_016838_1_0_2"/>
<gene>
    <name evidence="4" type="ORF">MSLAZ_3104</name>
</gene>
<protein>
    <submittedName>
        <fullName evidence="4">Zinc ABC transporter, periplasmic-binding protein ZnuA</fullName>
    </submittedName>
</protein>
<proteinExistence type="inferred from homology"/>
<evidence type="ECO:0000313" key="5">
    <source>
        <dbReference type="Proteomes" id="UP000033072"/>
    </source>
</evidence>
<dbReference type="RefSeq" id="WP_048128557.1">
    <property type="nucleotide sequence ID" value="NZ_CP009515.1"/>
</dbReference>
<dbReference type="Pfam" id="PF01297">
    <property type="entry name" value="ZnuA"/>
    <property type="match status" value="1"/>
</dbReference>
<organism evidence="4 5">
    <name type="scientific">Methanosarcina lacustris Z-7289</name>
    <dbReference type="NCBI Taxonomy" id="1434111"/>
    <lineage>
        <taxon>Archaea</taxon>
        <taxon>Methanobacteriati</taxon>
        <taxon>Methanobacteriota</taxon>
        <taxon>Stenosarchaea group</taxon>
        <taxon>Methanomicrobia</taxon>
        <taxon>Methanosarcinales</taxon>
        <taxon>Methanosarcinaceae</taxon>
        <taxon>Methanosarcina</taxon>
    </lineage>
</organism>
<keyword evidence="2" id="KW-0813">Transport</keyword>
<keyword evidence="3" id="KW-0732">Signal</keyword>
<name>A0A0E3WTK2_9EURY</name>
<evidence type="ECO:0000256" key="2">
    <source>
        <dbReference type="ARBA" id="ARBA00022448"/>
    </source>
</evidence>
<dbReference type="GO" id="GO:0007155">
    <property type="term" value="P:cell adhesion"/>
    <property type="evidence" value="ECO:0007669"/>
    <property type="project" value="InterPro"/>
</dbReference>
<reference evidence="4 5" key="1">
    <citation type="submission" date="2014-07" db="EMBL/GenBank/DDBJ databases">
        <title>Methanogenic archaea and the global carbon cycle.</title>
        <authorList>
            <person name="Henriksen J.R."/>
            <person name="Luke J."/>
            <person name="Reinhart S."/>
            <person name="Benedict M.N."/>
            <person name="Youngblut N.D."/>
            <person name="Metcalf M.E."/>
            <person name="Whitaker R.J."/>
            <person name="Metcalf W.W."/>
        </authorList>
    </citation>
    <scope>NUCLEOTIDE SEQUENCE [LARGE SCALE GENOMIC DNA]</scope>
    <source>
        <strain evidence="4 5">Z-7289</strain>
    </source>
</reference>
<dbReference type="Proteomes" id="UP000033072">
    <property type="component" value="Chromosome"/>
</dbReference>
<dbReference type="AlphaFoldDB" id="A0A0E3WTK2"/>
<evidence type="ECO:0000256" key="1">
    <source>
        <dbReference type="ARBA" id="ARBA00011028"/>
    </source>
</evidence>
<dbReference type="PRINTS" id="PR00691">
    <property type="entry name" value="ADHESINB"/>
</dbReference>
<dbReference type="KEGG" id="mls:MSLAZ_3104"/>
<sequence>MKFKIITILVLLIVGLSIFVSGCTDSVDSRDNNTTGQETEMSGTGEPLTVAVSIVPLAEFVEKVGGNKVKTIVIIPSGADPHTYESSPKEVQEISKASMFVTVGIGMPFEKVWIDKFGPTNSGTLIVNCSKGIELRELKAEQGAVSDGDYEGQDPHIWTSPANAKIMVEDIYEGLVQQDPENKAYYAQNKDAYLKELDALDARIKAKLEGHEERNFMVYHPSWGYFAAEYGLTMIPVEVEGKEPSAKDLAKLVDLAKEKKVKVIFVQTQFNPRSAEVVAQEIGGEVVAVDPLAKDYIANMDNVSDIFARNLV</sequence>
<dbReference type="InterPro" id="IPR050492">
    <property type="entry name" value="Bact_metal-bind_prot9"/>
</dbReference>
<dbReference type="InterPro" id="IPR006128">
    <property type="entry name" value="Lipoprotein_PsaA-like"/>
</dbReference>
<evidence type="ECO:0000256" key="3">
    <source>
        <dbReference type="ARBA" id="ARBA00022729"/>
    </source>
</evidence>
<comment type="similarity">
    <text evidence="1">Belongs to the bacterial solute-binding protein 9 family.</text>
</comment>
<dbReference type="Gene3D" id="3.40.50.1980">
    <property type="entry name" value="Nitrogenase molybdenum iron protein domain"/>
    <property type="match status" value="2"/>
</dbReference>
<dbReference type="GO" id="GO:0046872">
    <property type="term" value="F:metal ion binding"/>
    <property type="evidence" value="ECO:0007669"/>
    <property type="project" value="InterPro"/>
</dbReference>
<dbReference type="PATRIC" id="fig|1434111.4.peg.4090"/>
<dbReference type="STRING" id="1434111.MSLAZ_3104"/>
<dbReference type="SUPFAM" id="SSF53807">
    <property type="entry name" value="Helical backbone' metal receptor"/>
    <property type="match status" value="1"/>
</dbReference>
<keyword evidence="5" id="KW-1185">Reference proteome</keyword>
<dbReference type="EMBL" id="CP009515">
    <property type="protein sequence ID" value="AKB76365.1"/>
    <property type="molecule type" value="Genomic_DNA"/>
</dbReference>
<evidence type="ECO:0000313" key="4">
    <source>
        <dbReference type="EMBL" id="AKB76365.1"/>
    </source>
</evidence>
<dbReference type="GO" id="GO:0030001">
    <property type="term" value="P:metal ion transport"/>
    <property type="evidence" value="ECO:0007669"/>
    <property type="project" value="InterPro"/>
</dbReference>
<dbReference type="CDD" id="cd01018">
    <property type="entry name" value="ZntC"/>
    <property type="match status" value="1"/>
</dbReference>
<dbReference type="PANTHER" id="PTHR42953:SF3">
    <property type="entry name" value="HIGH-AFFINITY ZINC UPTAKE SYSTEM PROTEIN ZNUA"/>
    <property type="match status" value="1"/>
</dbReference>
<dbReference type="PRINTS" id="PR00690">
    <property type="entry name" value="ADHESNFAMILY"/>
</dbReference>
<dbReference type="InterPro" id="IPR006129">
    <property type="entry name" value="AdhesinB"/>
</dbReference>
<dbReference type="InterPro" id="IPR006127">
    <property type="entry name" value="ZnuA-like"/>
</dbReference>
<dbReference type="GeneID" id="24807983"/>
<dbReference type="OrthoDB" id="50488at2157"/>